<dbReference type="EMBL" id="CAFBMM010000059">
    <property type="protein sequence ID" value="CAB4911077.1"/>
    <property type="molecule type" value="Genomic_DNA"/>
</dbReference>
<sequence>MNRPNETWSDVSSKTPVDGFRVVGHDATLAQAAQQSPGAVIEFIPGIDSDLSLGLGISLSSATSTELIEPAHQLVPLVSMDALEVSRGGKHTIAVNMVISGVLPDRGRWWHRRRRLSVFVDGKIIFAGRATTVIAANGQFFHGLDLIPRGHPGDSCIEVQILALPVGQRRAFKRRLATGTHVPHPGVIEGRGRRVEISWRGRRSLNIDGRDQDLEDSIVVDVRPNAYQLARRSTP</sequence>
<evidence type="ECO:0000313" key="4">
    <source>
        <dbReference type="EMBL" id="CAB5032237.1"/>
    </source>
</evidence>
<name>A0A6J7M2Q1_9ZZZZ</name>
<dbReference type="EMBL" id="CAFBOF010000007">
    <property type="protein sequence ID" value="CAB4972923.1"/>
    <property type="molecule type" value="Genomic_DNA"/>
</dbReference>
<reference evidence="3" key="1">
    <citation type="submission" date="2020-05" db="EMBL/GenBank/DDBJ databases">
        <authorList>
            <person name="Chiriac C."/>
            <person name="Salcher M."/>
            <person name="Ghai R."/>
            <person name="Kavagutti S V."/>
        </authorList>
    </citation>
    <scope>NUCLEOTIDE SEQUENCE</scope>
</reference>
<feature type="domain" description="YegS/DAGK C-terminal" evidence="1">
    <location>
        <begin position="113"/>
        <end position="229"/>
    </location>
</feature>
<evidence type="ECO:0000313" key="3">
    <source>
        <dbReference type="EMBL" id="CAB4972923.1"/>
    </source>
</evidence>
<dbReference type="Gene3D" id="2.60.200.40">
    <property type="match status" value="1"/>
</dbReference>
<dbReference type="SUPFAM" id="SSF111331">
    <property type="entry name" value="NAD kinase/diacylglycerol kinase-like"/>
    <property type="match status" value="1"/>
</dbReference>
<gene>
    <name evidence="2" type="ORF">UFOPK3605_01116</name>
    <name evidence="3" type="ORF">UFOPK3897_00594</name>
    <name evidence="4" type="ORF">UFOPK4121_01507</name>
</gene>
<dbReference type="Pfam" id="PF19279">
    <property type="entry name" value="YegS_C"/>
    <property type="match status" value="1"/>
</dbReference>
<protein>
    <submittedName>
        <fullName evidence="3">Unannotated protein</fullName>
    </submittedName>
</protein>
<accession>A0A6J7M2Q1</accession>
<dbReference type="InterPro" id="IPR045540">
    <property type="entry name" value="YegS/DAGK_C"/>
</dbReference>
<organism evidence="3">
    <name type="scientific">freshwater metagenome</name>
    <dbReference type="NCBI Taxonomy" id="449393"/>
    <lineage>
        <taxon>unclassified sequences</taxon>
        <taxon>metagenomes</taxon>
        <taxon>ecological metagenomes</taxon>
    </lineage>
</organism>
<dbReference type="InterPro" id="IPR016064">
    <property type="entry name" value="NAD/diacylglycerol_kinase_sf"/>
</dbReference>
<evidence type="ECO:0000259" key="1">
    <source>
        <dbReference type="Pfam" id="PF19279"/>
    </source>
</evidence>
<proteinExistence type="predicted"/>
<dbReference type="AlphaFoldDB" id="A0A6J7M2Q1"/>
<evidence type="ECO:0000313" key="2">
    <source>
        <dbReference type="EMBL" id="CAB4911077.1"/>
    </source>
</evidence>
<dbReference type="EMBL" id="CAFBPQ010000072">
    <property type="protein sequence ID" value="CAB5032237.1"/>
    <property type="molecule type" value="Genomic_DNA"/>
</dbReference>